<keyword evidence="3" id="KW-1185">Reference proteome</keyword>
<dbReference type="PANTHER" id="PTHR33387:SF3">
    <property type="entry name" value="DUF985 DOMAIN-CONTAINING PROTEIN"/>
    <property type="match status" value="1"/>
</dbReference>
<dbReference type="PANTHER" id="PTHR33387">
    <property type="entry name" value="RMLC-LIKE JELLY ROLL FOLD PROTEIN"/>
    <property type="match status" value="1"/>
</dbReference>
<reference evidence="2 3" key="1">
    <citation type="submission" date="2022-03" db="EMBL/GenBank/DDBJ databases">
        <title>Draft genome sequence of Furfurilactobacillus curtus JCM 31185.</title>
        <authorList>
            <person name="Suzuki S."/>
            <person name="Endo A."/>
            <person name="Kajikawa A."/>
        </authorList>
    </citation>
    <scope>NUCLEOTIDE SEQUENCE [LARGE SCALE GENOMIC DNA]</scope>
    <source>
        <strain evidence="2 3">JCM 31185</strain>
    </source>
</reference>
<evidence type="ECO:0000313" key="2">
    <source>
        <dbReference type="EMBL" id="GKT05210.1"/>
    </source>
</evidence>
<feature type="domain" description="DUF985" evidence="1">
    <location>
        <begin position="5"/>
        <end position="139"/>
    </location>
</feature>
<dbReference type="EMBL" id="BQXO01000001">
    <property type="protein sequence ID" value="GKT05210.1"/>
    <property type="molecule type" value="Genomic_DNA"/>
</dbReference>
<dbReference type="Gene3D" id="2.60.120.10">
    <property type="entry name" value="Jelly Rolls"/>
    <property type="match status" value="1"/>
</dbReference>
<dbReference type="CDD" id="cd06121">
    <property type="entry name" value="cupin_YML079wp"/>
    <property type="match status" value="1"/>
</dbReference>
<dbReference type="SUPFAM" id="SSF51182">
    <property type="entry name" value="RmlC-like cupins"/>
    <property type="match status" value="1"/>
</dbReference>
<evidence type="ECO:0000259" key="1">
    <source>
        <dbReference type="Pfam" id="PF06172"/>
    </source>
</evidence>
<dbReference type="InterPro" id="IPR039935">
    <property type="entry name" value="YML079W-like"/>
</dbReference>
<protein>
    <submittedName>
        <fullName evidence="2">Cupin</fullName>
    </submittedName>
</protein>
<name>A0ABQ5JM16_9LACO</name>
<dbReference type="InterPro" id="IPR014710">
    <property type="entry name" value="RmlC-like_jellyroll"/>
</dbReference>
<dbReference type="Proteomes" id="UP001628078">
    <property type="component" value="Unassembled WGS sequence"/>
</dbReference>
<organism evidence="2 3">
    <name type="scientific">Furfurilactobacillus curtus</name>
    <dbReference type="NCBI Taxonomy" id="1746200"/>
    <lineage>
        <taxon>Bacteria</taxon>
        <taxon>Bacillati</taxon>
        <taxon>Bacillota</taxon>
        <taxon>Bacilli</taxon>
        <taxon>Lactobacillales</taxon>
        <taxon>Lactobacillaceae</taxon>
        <taxon>Furfurilactobacillus</taxon>
    </lineage>
</organism>
<comment type="caution">
    <text evidence="2">The sequence shown here is derived from an EMBL/GenBank/DDBJ whole genome shotgun (WGS) entry which is preliminary data.</text>
</comment>
<gene>
    <name evidence="2" type="ORF">JCM31185_04990</name>
</gene>
<sequence length="166" mass="18625">MDMKTIINQLKLTPHPEGGWFKEVGHSSIKQLDEIAQAQRYQYTSIYFLLSHSSPSHFHQLKHDELWFFHDGAAVTIHCLMPDHSYQKIVLGSDLDAGQVLQATVRAGVIFGSEVSDHAEFGLVSCVVAPGFDYQDFKLFTKAELNAVYPQVTSVIDRLAYATLPD</sequence>
<proteinExistence type="predicted"/>
<dbReference type="RefSeq" id="WP_407882462.1">
    <property type="nucleotide sequence ID" value="NZ_BQXO01000001.1"/>
</dbReference>
<accession>A0ABQ5JM16</accession>
<dbReference type="InterPro" id="IPR009327">
    <property type="entry name" value="Cupin_DUF985"/>
</dbReference>
<dbReference type="InterPro" id="IPR011051">
    <property type="entry name" value="RmlC_Cupin_sf"/>
</dbReference>
<dbReference type="Pfam" id="PF06172">
    <property type="entry name" value="Cupin_5"/>
    <property type="match status" value="1"/>
</dbReference>
<evidence type="ECO:0000313" key="3">
    <source>
        <dbReference type="Proteomes" id="UP001628078"/>
    </source>
</evidence>